<keyword evidence="1" id="KW-0732">Signal</keyword>
<keyword evidence="3" id="KW-1185">Reference proteome</keyword>
<accession>A0A2A9F0W5</accession>
<feature type="chain" id="PRO_5039390340" description="Ig-like domain-containing protein" evidence="1">
    <location>
        <begin position="29"/>
        <end position="534"/>
    </location>
</feature>
<dbReference type="RefSeq" id="WP_098464616.1">
    <property type="nucleotide sequence ID" value="NZ_PDJJ01000001.1"/>
</dbReference>
<feature type="signal peptide" evidence="1">
    <location>
        <begin position="1"/>
        <end position="28"/>
    </location>
</feature>
<evidence type="ECO:0000256" key="1">
    <source>
        <dbReference type="SAM" id="SignalP"/>
    </source>
</evidence>
<sequence>MPRRTRRTTTVVAAWLVAVLVATGLVPAAASEPASAVTLTVADRWWAGQAVTMEIEAVHDGLPAPRVFLTVDGTARTVVPLVDGRATFELSDRHTTVGEHRLDVWQGPSADPASAWSTASADVQVVAPTRPVVRDARVYGDPAVVGIDLTGTDLPLAGEIELASTGGTVLGTAPLVGGVAELPVTGTERVSRYRVTQRDTATGTVLSTWVLDARVAPRPVAVTVEHPRTWRHGSPVEVTVRVTSDLGPDVPVAGEVVLSRWASAATTVEASLRDGKATFRVDPEHFGLGTAVPFFVWYDGTAWFADSPRVRRDVTVKPPLTTRTDLDHDGPWTYGTAERVTLKVTAEDGARVDGRAVLSLDGRTVRSVTVVDGRAHVWFGATAVEPGTRRFEVRFTPSSSRYDTGGGTLRTTVERARPKVRLTMPTTTYRVGADLGRAEPGLVRVRTAGLPERGKLVLQTRDPSARNDGWRTRSGVTWRLTASDRGDQKVRIPAKLLRRADGGRGSVYLRVRYVPADTQHVSTVVSPPLRIRRT</sequence>
<evidence type="ECO:0000313" key="3">
    <source>
        <dbReference type="Proteomes" id="UP000224130"/>
    </source>
</evidence>
<proteinExistence type="predicted"/>
<dbReference type="Proteomes" id="UP000224130">
    <property type="component" value="Unassembled WGS sequence"/>
</dbReference>
<dbReference type="EMBL" id="PDJJ01000001">
    <property type="protein sequence ID" value="PFG44411.1"/>
    <property type="molecule type" value="Genomic_DNA"/>
</dbReference>
<name>A0A2A9F0W5_9MICO</name>
<evidence type="ECO:0000313" key="2">
    <source>
        <dbReference type="EMBL" id="PFG44411.1"/>
    </source>
</evidence>
<reference evidence="2 3" key="1">
    <citation type="submission" date="2017-10" db="EMBL/GenBank/DDBJ databases">
        <title>Sequencing the genomes of 1000 actinobacteria strains.</title>
        <authorList>
            <person name="Klenk H.-P."/>
        </authorList>
    </citation>
    <scope>NUCLEOTIDE SEQUENCE [LARGE SCALE GENOMIC DNA]</scope>
    <source>
        <strain evidence="2 3">DSM 21863</strain>
    </source>
</reference>
<gene>
    <name evidence="2" type="ORF">ATJ88_3135</name>
</gene>
<organism evidence="2 3">
    <name type="scientific">Isoptericola jiangsuensis</name>
    <dbReference type="NCBI Taxonomy" id="548579"/>
    <lineage>
        <taxon>Bacteria</taxon>
        <taxon>Bacillati</taxon>
        <taxon>Actinomycetota</taxon>
        <taxon>Actinomycetes</taxon>
        <taxon>Micrococcales</taxon>
        <taxon>Promicromonosporaceae</taxon>
        <taxon>Isoptericola</taxon>
    </lineage>
</organism>
<comment type="caution">
    <text evidence="2">The sequence shown here is derived from an EMBL/GenBank/DDBJ whole genome shotgun (WGS) entry which is preliminary data.</text>
</comment>
<evidence type="ECO:0008006" key="4">
    <source>
        <dbReference type="Google" id="ProtNLM"/>
    </source>
</evidence>
<dbReference type="AlphaFoldDB" id="A0A2A9F0W5"/>
<protein>
    <recommendedName>
        <fullName evidence="4">Ig-like domain-containing protein</fullName>
    </recommendedName>
</protein>
<dbReference type="OrthoDB" id="5141857at2"/>